<name>A0ABV9PUY4_9ACTN</name>
<proteinExistence type="predicted"/>
<dbReference type="GO" id="GO:0005524">
    <property type="term" value="F:ATP binding"/>
    <property type="evidence" value="ECO:0007669"/>
    <property type="project" value="UniProtKB-KW"/>
</dbReference>
<feature type="region of interest" description="Disordered" evidence="3">
    <location>
        <begin position="347"/>
        <end position="373"/>
    </location>
</feature>
<keyword evidence="5" id="KW-1185">Reference proteome</keyword>
<organism evidence="4 5">
    <name type="scientific">Dietzia aurantiaca</name>
    <dbReference type="NCBI Taxonomy" id="983873"/>
    <lineage>
        <taxon>Bacteria</taxon>
        <taxon>Bacillati</taxon>
        <taxon>Actinomycetota</taxon>
        <taxon>Actinomycetes</taxon>
        <taxon>Mycobacteriales</taxon>
        <taxon>Dietziaceae</taxon>
        <taxon>Dietzia</taxon>
    </lineage>
</organism>
<evidence type="ECO:0000313" key="5">
    <source>
        <dbReference type="Proteomes" id="UP001595836"/>
    </source>
</evidence>
<keyword evidence="2" id="KW-0175">Coiled coil</keyword>
<accession>A0ABV9PUY4</accession>
<evidence type="ECO:0000256" key="1">
    <source>
        <dbReference type="ARBA" id="ARBA00023236"/>
    </source>
</evidence>
<dbReference type="Gene3D" id="3.40.50.300">
    <property type="entry name" value="P-loop containing nucleotide triphosphate hydrolases"/>
    <property type="match status" value="1"/>
</dbReference>
<dbReference type="PANTHER" id="PTHR32182:SF22">
    <property type="entry name" value="ATP-DEPENDENT ENDONUCLEASE, OLD FAMILY-RELATED"/>
    <property type="match status" value="1"/>
</dbReference>
<feature type="coiled-coil region" evidence="2">
    <location>
        <begin position="410"/>
        <end position="437"/>
    </location>
</feature>
<dbReference type="Pfam" id="PF13555">
    <property type="entry name" value="AAA_29"/>
    <property type="match status" value="1"/>
</dbReference>
<protein>
    <submittedName>
        <fullName evidence="4">ATP-binding protein</fullName>
    </submittedName>
</protein>
<keyword evidence="4" id="KW-0067">ATP-binding</keyword>
<evidence type="ECO:0000313" key="4">
    <source>
        <dbReference type="EMBL" id="MFC4756059.1"/>
    </source>
</evidence>
<dbReference type="RefSeq" id="WP_380059684.1">
    <property type="nucleotide sequence ID" value="NZ_JBHSHP010000057.1"/>
</dbReference>
<feature type="compositionally biased region" description="Basic and acidic residues" evidence="3">
    <location>
        <begin position="347"/>
        <end position="361"/>
    </location>
</feature>
<sequence length="1119" mass="123658">MTTKAARAAMSDTLQLPGTPEHPGQMRLSRIQVCNWGTLDGYHDVDVPRRGFLVTGGSGSGKSTLIDAVSAVLVPPTHLRFNAAAQEEAGRGSGRSLVSYIRGAWRRGSDDESGDLASVYLRPKATFSAIALTYADGAERCVTLLLLLYLRSGDNSATGVKRLHGLGEHSPDDPLDLPDLFGYLRSGIDKRALKREVPAVRFHDSYSAFAAAFRRRLGIASEAAQLLLHRTLSAKSLSSLDQLFRDFMLDEPDTFTIADRAVEQFAELREAHRSVVDVRRQIAHLGPLAELSSARDRVLGRESELDAESMAFPAVQSAVTTELVEEELRTARGALVAAESTVASAREEVNARQATSEDIRGRLRGSGGAGRDELARDLERARAHASAVTARRDRAAGEVERLGGSLPTSAEHFAELLARLEREDAEQETERARERETLRDVAGSLNEDQRAHARVEAQLQSVLRHRSNIDYRLLTARDLVSGAAGVNARELPFAGELLDVPAEHARWRPAIERALSGIARTMLVPTHLRDRVAAAVDSTHLGVRLVYEVVDHGDTTPARRTGPHSLVRKVRPMAGPFQPWLNRRLASEFDIACVETADELDHHDKAVTLHGLIKRGARFEKDDRRRIDDPAAFQLGGMDDAKVEALTALRDELAARVEAHERRWTSLEQVDADRRAHQRAAALLQSLAWEEIDSVTAHDRAAGAHDRLERWREDNPQVAELERALRDAEESHHRAQAAYESATGARAVAHSIVDGLKARLSTLAGTASDEPDEDVAARIRVRLDAATRRLTADNVQDICQRTERAIAAEQVAAAGERDRIHRRITTVLTSYLEIWPAKKSDLRSEPEFVGEAVEWLVQLRRDRLAEFEDRFLGLIGDMQTRNLGELARRVRRARSEIESRIRPVNSSLRRSEFQGGRWLQIEVRDRRSETVTDFLADLEKAVTGALDKRTVDSAEAGFAVMSRLLDRLGSADSADRSWRRTVLDTRRHVGFIGVEIDALGAPTNYHDSSSGLSGGQAQKLVFFCLAAALRFQLADVDADVPGYGTVVLDEAFDRADPDYTSRAMDVFTDFGFHMVLATPLKLLQTLEPYIGGLVVVGNEDGSRSRIERVTWEQGRDDGP</sequence>
<reference evidence="5" key="1">
    <citation type="journal article" date="2019" name="Int. J. Syst. Evol. Microbiol.">
        <title>The Global Catalogue of Microorganisms (GCM) 10K type strain sequencing project: providing services to taxonomists for standard genome sequencing and annotation.</title>
        <authorList>
            <consortium name="The Broad Institute Genomics Platform"/>
            <consortium name="The Broad Institute Genome Sequencing Center for Infectious Disease"/>
            <person name="Wu L."/>
            <person name="Ma J."/>
        </authorList>
    </citation>
    <scope>NUCLEOTIDE SEQUENCE [LARGE SCALE GENOMIC DNA]</scope>
    <source>
        <strain evidence="5">JCM 11882</strain>
    </source>
</reference>
<comment type="caution">
    <text evidence="4">The sequence shown here is derived from an EMBL/GenBank/DDBJ whole genome shotgun (WGS) entry which is preliminary data.</text>
</comment>
<evidence type="ECO:0000256" key="2">
    <source>
        <dbReference type="SAM" id="Coils"/>
    </source>
</evidence>
<dbReference type="InterPro" id="IPR027417">
    <property type="entry name" value="P-loop_NTPase"/>
</dbReference>
<dbReference type="EMBL" id="JBHSHP010000057">
    <property type="protein sequence ID" value="MFC4756059.1"/>
    <property type="molecule type" value="Genomic_DNA"/>
</dbReference>
<keyword evidence="1" id="KW-0742">SOS response</keyword>
<gene>
    <name evidence="4" type="ORF">ACFO7U_14900</name>
</gene>
<dbReference type="Pfam" id="PF13558">
    <property type="entry name" value="SbcC_Walker_B"/>
    <property type="match status" value="1"/>
</dbReference>
<keyword evidence="4" id="KW-0547">Nucleotide-binding</keyword>
<dbReference type="CDD" id="cd00267">
    <property type="entry name" value="ABC_ATPase"/>
    <property type="match status" value="1"/>
</dbReference>
<feature type="region of interest" description="Disordered" evidence="3">
    <location>
        <begin position="1"/>
        <end position="25"/>
    </location>
</feature>
<evidence type="ECO:0000256" key="3">
    <source>
        <dbReference type="SAM" id="MobiDB-lite"/>
    </source>
</evidence>
<dbReference type="PANTHER" id="PTHR32182">
    <property type="entry name" value="DNA REPLICATION AND REPAIR PROTEIN RECF"/>
    <property type="match status" value="1"/>
</dbReference>
<dbReference type="SUPFAM" id="SSF52540">
    <property type="entry name" value="P-loop containing nucleoside triphosphate hydrolases"/>
    <property type="match status" value="1"/>
</dbReference>
<keyword evidence="1" id="KW-0227">DNA damage</keyword>
<dbReference type="Proteomes" id="UP001595836">
    <property type="component" value="Unassembled WGS sequence"/>
</dbReference>